<keyword evidence="3" id="KW-1185">Reference proteome</keyword>
<dbReference type="AlphaFoldDB" id="A0A2V3PIP4"/>
<evidence type="ECO:0000313" key="3">
    <source>
        <dbReference type="Proteomes" id="UP000247973"/>
    </source>
</evidence>
<keyword evidence="1" id="KW-0732">Signal</keyword>
<gene>
    <name evidence="2" type="ORF">CLV62_1434</name>
</gene>
<dbReference type="RefSeq" id="WP_110312519.1">
    <property type="nucleotide sequence ID" value="NZ_QICL01000043.1"/>
</dbReference>
<comment type="caution">
    <text evidence="2">The sequence shown here is derived from an EMBL/GenBank/DDBJ whole genome shotgun (WGS) entry which is preliminary data.</text>
</comment>
<reference evidence="2 3" key="1">
    <citation type="submission" date="2018-03" db="EMBL/GenBank/DDBJ databases">
        <title>Genomic Encyclopedia of Archaeal and Bacterial Type Strains, Phase II (KMG-II): from individual species to whole genera.</title>
        <authorList>
            <person name="Goeker M."/>
        </authorList>
    </citation>
    <scope>NUCLEOTIDE SEQUENCE [LARGE SCALE GENOMIC DNA]</scope>
    <source>
        <strain evidence="2 3">DSM 100214</strain>
    </source>
</reference>
<dbReference type="EMBL" id="QICL01000043">
    <property type="protein sequence ID" value="PXV58824.1"/>
    <property type="molecule type" value="Genomic_DNA"/>
</dbReference>
<organism evidence="2 3">
    <name type="scientific">Dysgonomonas alginatilytica</name>
    <dbReference type="NCBI Taxonomy" id="1605892"/>
    <lineage>
        <taxon>Bacteria</taxon>
        <taxon>Pseudomonadati</taxon>
        <taxon>Bacteroidota</taxon>
        <taxon>Bacteroidia</taxon>
        <taxon>Bacteroidales</taxon>
        <taxon>Dysgonomonadaceae</taxon>
        <taxon>Dysgonomonas</taxon>
    </lineage>
</organism>
<sequence>MNTNVLKYILAFCFLCLTHVLPAQVGINAKNYSGGTFFIDAAGDNSATPVATQIANDVLISTTGRLGVGTIAPTTQLHIEGSTANPVLRIVDGTQTQGRVLTSKADGEAHWQPFGAVLVKNIPLGAAKQFTITDITSRYIYSNTSVTLPPGLWLIEVNILVYRVSGTAATDFTIKTWLQTFMADTNTGQSITVDGYGNGYSGRMACNFMYLKNNGFNMINGFFVINNKTGANKTYYYMFGSGGTYPVASSVTSATTFSFGGPANESTIFATYIDEPRP</sequence>
<accession>A0A2V3PIP4</accession>
<protein>
    <submittedName>
        <fullName evidence="2">Uncharacterized protein</fullName>
    </submittedName>
</protein>
<feature type="chain" id="PRO_5016123133" evidence="1">
    <location>
        <begin position="26"/>
        <end position="278"/>
    </location>
</feature>
<dbReference type="OrthoDB" id="998110at2"/>
<evidence type="ECO:0000256" key="1">
    <source>
        <dbReference type="SAM" id="SignalP"/>
    </source>
</evidence>
<proteinExistence type="predicted"/>
<feature type="signal peptide" evidence="1">
    <location>
        <begin position="1"/>
        <end position="25"/>
    </location>
</feature>
<dbReference type="Proteomes" id="UP000247973">
    <property type="component" value="Unassembled WGS sequence"/>
</dbReference>
<name>A0A2V3PIP4_9BACT</name>
<evidence type="ECO:0000313" key="2">
    <source>
        <dbReference type="EMBL" id="PXV58824.1"/>
    </source>
</evidence>